<feature type="domain" description="Glycosyltransferase 2-like" evidence="4">
    <location>
        <begin position="265"/>
        <end position="379"/>
    </location>
</feature>
<accession>A0A1G7NM29</accession>
<keyword evidence="3" id="KW-0808">Transferase</keyword>
<dbReference type="SUPFAM" id="SSF53448">
    <property type="entry name" value="Nucleotide-diphospho-sugar transferases"/>
    <property type="match status" value="1"/>
</dbReference>
<keyword evidence="2" id="KW-0328">Glycosyltransferase</keyword>
<evidence type="ECO:0000256" key="1">
    <source>
        <dbReference type="ARBA" id="ARBA00006739"/>
    </source>
</evidence>
<keyword evidence="6" id="KW-1185">Reference proteome</keyword>
<dbReference type="Gene3D" id="1.25.40.10">
    <property type="entry name" value="Tetratricopeptide repeat domain"/>
    <property type="match status" value="1"/>
</dbReference>
<dbReference type="InterPro" id="IPR029044">
    <property type="entry name" value="Nucleotide-diphossugar_trans"/>
</dbReference>
<dbReference type="PANTHER" id="PTHR43179">
    <property type="entry name" value="RHAMNOSYLTRANSFERASE WBBL"/>
    <property type="match status" value="1"/>
</dbReference>
<evidence type="ECO:0000256" key="3">
    <source>
        <dbReference type="ARBA" id="ARBA00022679"/>
    </source>
</evidence>
<gene>
    <name evidence="5" type="ORF">SAMN05192586_11213</name>
</gene>
<organism evidence="5 6">
    <name type="scientific">Desulfovibrio legallii</name>
    <dbReference type="NCBI Taxonomy" id="571438"/>
    <lineage>
        <taxon>Bacteria</taxon>
        <taxon>Pseudomonadati</taxon>
        <taxon>Thermodesulfobacteriota</taxon>
        <taxon>Desulfovibrionia</taxon>
        <taxon>Desulfovibrionales</taxon>
        <taxon>Desulfovibrionaceae</taxon>
        <taxon>Desulfovibrio</taxon>
    </lineage>
</organism>
<dbReference type="EMBL" id="FNBX01000012">
    <property type="protein sequence ID" value="SDF75134.1"/>
    <property type="molecule type" value="Genomic_DNA"/>
</dbReference>
<dbReference type="InterPro" id="IPR001173">
    <property type="entry name" value="Glyco_trans_2-like"/>
</dbReference>
<evidence type="ECO:0000313" key="5">
    <source>
        <dbReference type="EMBL" id="SDF75134.1"/>
    </source>
</evidence>
<dbReference type="SUPFAM" id="SSF48452">
    <property type="entry name" value="TPR-like"/>
    <property type="match status" value="1"/>
</dbReference>
<evidence type="ECO:0000313" key="6">
    <source>
        <dbReference type="Proteomes" id="UP000199355"/>
    </source>
</evidence>
<protein>
    <recommendedName>
        <fullName evidence="4">Glycosyltransferase 2-like domain-containing protein</fullName>
    </recommendedName>
</protein>
<dbReference type="AlphaFoldDB" id="A0A1G7NM29"/>
<proteinExistence type="inferred from homology"/>
<dbReference type="PANTHER" id="PTHR43179:SF12">
    <property type="entry name" value="GALACTOFURANOSYLTRANSFERASE GLFT2"/>
    <property type="match status" value="1"/>
</dbReference>
<dbReference type="Proteomes" id="UP000199355">
    <property type="component" value="Unassembled WGS sequence"/>
</dbReference>
<dbReference type="InterPro" id="IPR011990">
    <property type="entry name" value="TPR-like_helical_dom_sf"/>
</dbReference>
<dbReference type="Gene3D" id="3.90.550.10">
    <property type="entry name" value="Spore Coat Polysaccharide Biosynthesis Protein SpsA, Chain A"/>
    <property type="match status" value="1"/>
</dbReference>
<sequence>MLTPRLLWTAMPQAARETLLLAAHGGRRLTAVIGHILDHNADWAGLPPADLCALLNGLAVAAWEDAPFDPQICSLLVQLHQQNQPLPPPLLRAAAQGARLPEDCGDLVQRLDNLSGSESVERTRAQVERYAKQRPDALLPLFFAVRAGLKAGDPDWFAAYCRLLRLPPLLRRGLEADTLYARGDWANAALAYDKALALCPLPGLLARKAQCLYKQEESQAVDLFRQAAALAPWDTGLLLRAADLQAGRDRPTAPPPGKGAVLLYSWNHAQDLEETLAALLASDLGEARVLLLDNGSTDETAAVAARMTANFAGRLRALRLPVNVGAPAARNWLLQEPEAAQADWVVYLDDDALVPPHWLRALGTAAAAFPDAGILGCQVTDMGAHMAVQSTDLHFESDLFIRQDANKSGLFNLTDLCSPLPDFGYFQYIRPCLSVTGCCHLLRRSSLDAVGGFDLQFSPSQFDDLERDLRAGLKGENVVYNGHLRIQHKKRSGLMCRVNHRQAVNALGNSTKLRGLYAEDEIRRLRDADFKRLFAGLLQAAKQLCAPTP</sequence>
<evidence type="ECO:0000256" key="2">
    <source>
        <dbReference type="ARBA" id="ARBA00022676"/>
    </source>
</evidence>
<comment type="similarity">
    <text evidence="1">Belongs to the glycosyltransferase 2 family.</text>
</comment>
<dbReference type="STRING" id="571438.SAMN05192586_11213"/>
<dbReference type="GO" id="GO:0016757">
    <property type="term" value="F:glycosyltransferase activity"/>
    <property type="evidence" value="ECO:0007669"/>
    <property type="project" value="UniProtKB-KW"/>
</dbReference>
<name>A0A1G7NM29_9BACT</name>
<dbReference type="Pfam" id="PF00535">
    <property type="entry name" value="Glycos_transf_2"/>
    <property type="match status" value="1"/>
</dbReference>
<evidence type="ECO:0000259" key="4">
    <source>
        <dbReference type="Pfam" id="PF00535"/>
    </source>
</evidence>
<reference evidence="6" key="1">
    <citation type="submission" date="2016-10" db="EMBL/GenBank/DDBJ databases">
        <authorList>
            <person name="Varghese N."/>
            <person name="Submissions S."/>
        </authorList>
    </citation>
    <scope>NUCLEOTIDE SEQUENCE [LARGE SCALE GENOMIC DNA]</scope>
    <source>
        <strain evidence="6">KHC7</strain>
    </source>
</reference>
<dbReference type="RefSeq" id="WP_092154179.1">
    <property type="nucleotide sequence ID" value="NZ_FNBX01000012.1"/>
</dbReference>